<reference evidence="2" key="1">
    <citation type="journal article" date="2019" name="Int. J. Syst. Evol. Microbiol.">
        <title>The Global Catalogue of Microorganisms (GCM) 10K type strain sequencing project: providing services to taxonomists for standard genome sequencing and annotation.</title>
        <authorList>
            <consortium name="The Broad Institute Genomics Platform"/>
            <consortium name="The Broad Institute Genome Sequencing Center for Infectious Disease"/>
            <person name="Wu L."/>
            <person name="Ma J."/>
        </authorList>
    </citation>
    <scope>NUCLEOTIDE SEQUENCE [LARGE SCALE GENOMIC DNA]</scope>
    <source>
        <strain evidence="2">JCM 17338</strain>
    </source>
</reference>
<organism evidence="1 2">
    <name type="scientific">Pedobacter ginsengiterrae</name>
    <dbReference type="NCBI Taxonomy" id="871696"/>
    <lineage>
        <taxon>Bacteria</taxon>
        <taxon>Pseudomonadati</taxon>
        <taxon>Bacteroidota</taxon>
        <taxon>Sphingobacteriia</taxon>
        <taxon>Sphingobacteriales</taxon>
        <taxon>Sphingobacteriaceae</taxon>
        <taxon>Pedobacter</taxon>
    </lineage>
</organism>
<evidence type="ECO:0000313" key="2">
    <source>
        <dbReference type="Proteomes" id="UP001501081"/>
    </source>
</evidence>
<dbReference type="Proteomes" id="UP001501081">
    <property type="component" value="Unassembled WGS sequence"/>
</dbReference>
<comment type="caution">
    <text evidence="1">The sequence shown here is derived from an EMBL/GenBank/DDBJ whole genome shotgun (WGS) entry which is preliminary data.</text>
</comment>
<evidence type="ECO:0000313" key="1">
    <source>
        <dbReference type="EMBL" id="GAA3982449.1"/>
    </source>
</evidence>
<protein>
    <submittedName>
        <fullName evidence="1">Uncharacterized protein</fullName>
    </submittedName>
</protein>
<accession>A0ABP7QHD4</accession>
<keyword evidence="2" id="KW-1185">Reference proteome</keyword>
<sequence length="66" mass="7222">MAIIIPISNTVVIEFALLLSFKNLSIIQISKKLQIKAGLKIIKGKNKLAPVMYINPGKKLGFASKL</sequence>
<dbReference type="EMBL" id="BAABAK010000020">
    <property type="protein sequence ID" value="GAA3982449.1"/>
    <property type="molecule type" value="Genomic_DNA"/>
</dbReference>
<gene>
    <name evidence="1" type="ORF">GCM10022246_38020</name>
</gene>
<name>A0ABP7QHD4_9SPHI</name>
<proteinExistence type="predicted"/>